<accession>A0A167LN33</accession>
<name>A0A167LN33_CALVF</name>
<dbReference type="AlphaFoldDB" id="A0A167LN33"/>
<organism evidence="2 3">
    <name type="scientific">Calocera viscosa (strain TUFC12733)</name>
    <dbReference type="NCBI Taxonomy" id="1330018"/>
    <lineage>
        <taxon>Eukaryota</taxon>
        <taxon>Fungi</taxon>
        <taxon>Dikarya</taxon>
        <taxon>Basidiomycota</taxon>
        <taxon>Agaricomycotina</taxon>
        <taxon>Dacrymycetes</taxon>
        <taxon>Dacrymycetales</taxon>
        <taxon>Dacrymycetaceae</taxon>
        <taxon>Calocera</taxon>
    </lineage>
</organism>
<dbReference type="EMBL" id="KV417287">
    <property type="protein sequence ID" value="KZO95861.1"/>
    <property type="molecule type" value="Genomic_DNA"/>
</dbReference>
<feature type="region of interest" description="Disordered" evidence="1">
    <location>
        <begin position="337"/>
        <end position="360"/>
    </location>
</feature>
<evidence type="ECO:0000313" key="2">
    <source>
        <dbReference type="EMBL" id="KZO95861.1"/>
    </source>
</evidence>
<evidence type="ECO:0000313" key="3">
    <source>
        <dbReference type="Proteomes" id="UP000076738"/>
    </source>
</evidence>
<keyword evidence="3" id="KW-1185">Reference proteome</keyword>
<evidence type="ECO:0000256" key="1">
    <source>
        <dbReference type="SAM" id="MobiDB-lite"/>
    </source>
</evidence>
<sequence length="414" mass="45078">MASLSYFRSRNDRGIYDMMIAALDADPAHSLGDAESMKGVVLWKHQNSETIDWCEYGDGGHLVPKQFVIGGEVGPGEEGTVWGAHGRLRAQDVVYDRTSVKNRVALHMPTQAPQELQDIFSDQEYNLGQQLIAAEGGQKKAEQVLEQTSAGRGGGTLTTWGEPYSHVIYLNTEPIYTRVTADESRDDRHGPSLLAYASLGPSNRKRRAGQQDGIEGRVLGESEPSEAAFSEPSSQGTDEVDLYQPMGEGLSATYSLKVLPDHDGPLFQQRQARVKQLPFYRADGELVKPWEHAEVFRPGTLVLAVVTLVDKAWLRDVLQIYQLQLVSMRELDPSPFPIETRPANAGASGGSRTAQSSPMKVARGAEIDLSALLAKASTGPSRPEAVEQEISEGPEPGSPTDVAAARAKKKGKTW</sequence>
<feature type="region of interest" description="Disordered" evidence="1">
    <location>
        <begin position="181"/>
        <end position="240"/>
    </location>
</feature>
<proteinExistence type="predicted"/>
<feature type="compositionally biased region" description="Low complexity" evidence="1">
    <location>
        <begin position="221"/>
        <end position="234"/>
    </location>
</feature>
<reference evidence="2 3" key="1">
    <citation type="journal article" date="2016" name="Mol. Biol. Evol.">
        <title>Comparative Genomics of Early-Diverging Mushroom-Forming Fungi Provides Insights into the Origins of Lignocellulose Decay Capabilities.</title>
        <authorList>
            <person name="Nagy L.G."/>
            <person name="Riley R."/>
            <person name="Tritt A."/>
            <person name="Adam C."/>
            <person name="Daum C."/>
            <person name="Floudas D."/>
            <person name="Sun H."/>
            <person name="Yadav J.S."/>
            <person name="Pangilinan J."/>
            <person name="Larsson K.H."/>
            <person name="Matsuura K."/>
            <person name="Barry K."/>
            <person name="Labutti K."/>
            <person name="Kuo R."/>
            <person name="Ohm R.A."/>
            <person name="Bhattacharya S.S."/>
            <person name="Shirouzu T."/>
            <person name="Yoshinaga Y."/>
            <person name="Martin F.M."/>
            <person name="Grigoriev I.V."/>
            <person name="Hibbett D.S."/>
        </authorList>
    </citation>
    <scope>NUCLEOTIDE SEQUENCE [LARGE SCALE GENOMIC DNA]</scope>
    <source>
        <strain evidence="2 3">TUFC12733</strain>
    </source>
</reference>
<gene>
    <name evidence="2" type="ORF">CALVIDRAFT_564514</name>
</gene>
<dbReference type="OrthoDB" id="3060725at2759"/>
<protein>
    <submittedName>
        <fullName evidence="2">Uncharacterized protein</fullName>
    </submittedName>
</protein>
<feature type="region of interest" description="Disordered" evidence="1">
    <location>
        <begin position="374"/>
        <end position="414"/>
    </location>
</feature>
<dbReference type="Proteomes" id="UP000076738">
    <property type="component" value="Unassembled WGS sequence"/>
</dbReference>
<feature type="compositionally biased region" description="Basic and acidic residues" evidence="1">
    <location>
        <begin position="181"/>
        <end position="190"/>
    </location>
</feature>